<keyword evidence="3" id="KW-1185">Reference proteome</keyword>
<gene>
    <name evidence="2" type="ORF">GQE98_15490</name>
</gene>
<keyword evidence="1" id="KW-1133">Transmembrane helix</keyword>
<name>A0A6L8WCD0_9PROT</name>
<dbReference type="Pfam" id="PF05940">
    <property type="entry name" value="NnrS"/>
    <property type="match status" value="1"/>
</dbReference>
<dbReference type="EMBL" id="WTUW01000009">
    <property type="protein sequence ID" value="MZR32042.1"/>
    <property type="molecule type" value="Genomic_DNA"/>
</dbReference>
<sequence>MAIPRLRDFQGPAILSYGFRPFFFFGSLFSALAMMAWLPVFYGSLEISSLFGPIDWHVHEIFFGYLAAIISGFLFTAVPNWTGRLPIQGLPLLFLVLIWAAGRIAVTFSAYIGWLPALIIDLAFLTAIVAVIGNEVIAGKNWRNLKVLIPVSLFWLANLGFHLEANFTGVTDYSQRLAMAVAITLIMLIGGRIVPSFTRNYLVRKNPGRLPAPFSRFDAVSIAAGVVAFAVWIIQVDGLIVAGFMAVAGILQFIRLARWAGDRTSGDFLVVVLHISYLFIPVGFVLIALASLWPEHFSSVAGMHAFGIGAIGSMTLSVMTRATFGHTGRPLKADVYTKLIFSMIWVSVASRIAAVYYPSGQQILLDIAAIGWVLAFLGFSVAFAHLLFKPKGS</sequence>
<proteinExistence type="predicted"/>
<keyword evidence="1" id="KW-0472">Membrane</keyword>
<reference evidence="2 3" key="1">
    <citation type="submission" date="2019-12" db="EMBL/GenBank/DDBJ databases">
        <title>Snethiella sp. nov. sp. isolated from sea sand.</title>
        <authorList>
            <person name="Kim J."/>
            <person name="Jeong S.E."/>
            <person name="Jung H.S."/>
            <person name="Jeon C.O."/>
        </authorList>
    </citation>
    <scope>NUCLEOTIDE SEQUENCE [LARGE SCALE GENOMIC DNA]</scope>
    <source>
        <strain evidence="2 3">DP05</strain>
    </source>
</reference>
<feature type="transmembrane region" description="Helical" evidence="1">
    <location>
        <begin position="305"/>
        <end position="324"/>
    </location>
</feature>
<comment type="caution">
    <text evidence="2">The sequence shown here is derived from an EMBL/GenBank/DDBJ whole genome shotgun (WGS) entry which is preliminary data.</text>
</comment>
<feature type="transmembrane region" description="Helical" evidence="1">
    <location>
        <begin position="89"/>
        <end position="106"/>
    </location>
</feature>
<evidence type="ECO:0000313" key="2">
    <source>
        <dbReference type="EMBL" id="MZR32042.1"/>
    </source>
</evidence>
<feature type="transmembrane region" description="Helical" evidence="1">
    <location>
        <begin position="214"/>
        <end position="233"/>
    </location>
</feature>
<evidence type="ECO:0000313" key="3">
    <source>
        <dbReference type="Proteomes" id="UP000476030"/>
    </source>
</evidence>
<feature type="transmembrane region" description="Helical" evidence="1">
    <location>
        <begin position="112"/>
        <end position="133"/>
    </location>
</feature>
<dbReference type="InterPro" id="IPR010266">
    <property type="entry name" value="NnrS"/>
</dbReference>
<feature type="transmembrane region" description="Helical" evidence="1">
    <location>
        <begin position="239"/>
        <end position="256"/>
    </location>
</feature>
<dbReference type="Proteomes" id="UP000476030">
    <property type="component" value="Unassembled WGS sequence"/>
</dbReference>
<keyword evidence="1" id="KW-0812">Transmembrane</keyword>
<feature type="transmembrane region" description="Helical" evidence="1">
    <location>
        <begin position="268"/>
        <end position="293"/>
    </location>
</feature>
<feature type="transmembrane region" description="Helical" evidence="1">
    <location>
        <begin position="21"/>
        <end position="42"/>
    </location>
</feature>
<accession>A0A6L8WCD0</accession>
<feature type="transmembrane region" description="Helical" evidence="1">
    <location>
        <begin position="336"/>
        <end position="357"/>
    </location>
</feature>
<feature type="transmembrane region" description="Helical" evidence="1">
    <location>
        <begin position="145"/>
        <end position="163"/>
    </location>
</feature>
<protein>
    <submittedName>
        <fullName evidence="2">Short-chain dehydrogenase</fullName>
    </submittedName>
</protein>
<organism evidence="2 3">
    <name type="scientific">Sneathiella litorea</name>
    <dbReference type="NCBI Taxonomy" id="2606216"/>
    <lineage>
        <taxon>Bacteria</taxon>
        <taxon>Pseudomonadati</taxon>
        <taxon>Pseudomonadota</taxon>
        <taxon>Alphaproteobacteria</taxon>
        <taxon>Sneathiellales</taxon>
        <taxon>Sneathiellaceae</taxon>
        <taxon>Sneathiella</taxon>
    </lineage>
</organism>
<dbReference type="RefSeq" id="WP_161316619.1">
    <property type="nucleotide sequence ID" value="NZ_WTUW01000009.1"/>
</dbReference>
<feature type="transmembrane region" description="Helical" evidence="1">
    <location>
        <begin position="363"/>
        <end position="388"/>
    </location>
</feature>
<evidence type="ECO:0000256" key="1">
    <source>
        <dbReference type="SAM" id="Phobius"/>
    </source>
</evidence>
<dbReference type="AlphaFoldDB" id="A0A6L8WCD0"/>
<feature type="transmembrane region" description="Helical" evidence="1">
    <location>
        <begin position="175"/>
        <end position="194"/>
    </location>
</feature>
<feature type="transmembrane region" description="Helical" evidence="1">
    <location>
        <begin position="62"/>
        <end position="82"/>
    </location>
</feature>